<dbReference type="EMBL" id="BMQB01000011">
    <property type="protein sequence ID" value="GGK07138.1"/>
    <property type="molecule type" value="Genomic_DNA"/>
</dbReference>
<name>A0A8J3BJ12_9ACTN</name>
<comment type="caution">
    <text evidence="2">The sequence shown here is derived from an EMBL/GenBank/DDBJ whole genome shotgun (WGS) entry which is preliminary data.</text>
</comment>
<reference evidence="2" key="1">
    <citation type="journal article" date="2014" name="Int. J. Syst. Evol. Microbiol.">
        <title>Complete genome sequence of Corynebacterium casei LMG S-19264T (=DSM 44701T), isolated from a smear-ripened cheese.</title>
        <authorList>
            <consortium name="US DOE Joint Genome Institute (JGI-PGF)"/>
            <person name="Walter F."/>
            <person name="Albersmeier A."/>
            <person name="Kalinowski J."/>
            <person name="Ruckert C."/>
        </authorList>
    </citation>
    <scope>NUCLEOTIDE SEQUENCE</scope>
    <source>
        <strain evidence="2">JCM 3090</strain>
    </source>
</reference>
<evidence type="ECO:0000256" key="1">
    <source>
        <dbReference type="SAM" id="Phobius"/>
    </source>
</evidence>
<organism evidence="2 3">
    <name type="scientific">Pilimelia anulata</name>
    <dbReference type="NCBI Taxonomy" id="53371"/>
    <lineage>
        <taxon>Bacteria</taxon>
        <taxon>Bacillati</taxon>
        <taxon>Actinomycetota</taxon>
        <taxon>Actinomycetes</taxon>
        <taxon>Micromonosporales</taxon>
        <taxon>Micromonosporaceae</taxon>
        <taxon>Pilimelia</taxon>
    </lineage>
</organism>
<dbReference type="Proteomes" id="UP000649739">
    <property type="component" value="Unassembled WGS sequence"/>
</dbReference>
<keyword evidence="1" id="KW-1133">Transmembrane helix</keyword>
<keyword evidence="1" id="KW-0812">Transmembrane</keyword>
<reference evidence="2" key="2">
    <citation type="submission" date="2020-09" db="EMBL/GenBank/DDBJ databases">
        <authorList>
            <person name="Sun Q."/>
            <person name="Ohkuma M."/>
        </authorList>
    </citation>
    <scope>NUCLEOTIDE SEQUENCE</scope>
    <source>
        <strain evidence="2">JCM 3090</strain>
    </source>
</reference>
<evidence type="ECO:0000313" key="3">
    <source>
        <dbReference type="Proteomes" id="UP000649739"/>
    </source>
</evidence>
<evidence type="ECO:0000313" key="2">
    <source>
        <dbReference type="EMBL" id="GGK07138.1"/>
    </source>
</evidence>
<sequence length="133" mass="13803">MEADWIPALAAAGAAAIVEVVLTETWRTVRPRLARALGCGDADRERRAAARLDATAAELARGGSAERARVAREVRLADLLADDPGAAGPLRDLLAGLRPAAPGPVQRITATGAGTAYGVMYGTQEIHHHPPPA</sequence>
<protein>
    <submittedName>
        <fullName evidence="2">Uncharacterized protein</fullName>
    </submittedName>
</protein>
<dbReference type="AlphaFoldDB" id="A0A8J3BJ12"/>
<accession>A0A8J3BJ12</accession>
<feature type="transmembrane region" description="Helical" evidence="1">
    <location>
        <begin position="6"/>
        <end position="26"/>
    </location>
</feature>
<proteinExistence type="predicted"/>
<keyword evidence="3" id="KW-1185">Reference proteome</keyword>
<keyword evidence="1" id="KW-0472">Membrane</keyword>
<dbReference type="RefSeq" id="WP_189171852.1">
    <property type="nucleotide sequence ID" value="NZ_BMQB01000011.1"/>
</dbReference>
<gene>
    <name evidence="2" type="ORF">GCM10010123_41200</name>
</gene>